<comment type="similarity">
    <text evidence="2">Belongs to the enoyl-CoA hydratase/isomerase family.</text>
</comment>
<evidence type="ECO:0000256" key="1">
    <source>
        <dbReference type="ARBA" id="ARBA00022801"/>
    </source>
</evidence>
<evidence type="ECO:0000259" key="3">
    <source>
        <dbReference type="Pfam" id="PF16113"/>
    </source>
</evidence>
<dbReference type="OMA" id="VEWAILK"/>
<organism evidence="4">
    <name type="scientific">Picea sitchensis</name>
    <name type="common">Sitka spruce</name>
    <name type="synonym">Pinus sitchensis</name>
    <dbReference type="NCBI Taxonomy" id="3332"/>
    <lineage>
        <taxon>Eukaryota</taxon>
        <taxon>Viridiplantae</taxon>
        <taxon>Streptophyta</taxon>
        <taxon>Embryophyta</taxon>
        <taxon>Tracheophyta</taxon>
        <taxon>Spermatophyta</taxon>
        <taxon>Pinopsida</taxon>
        <taxon>Pinidae</taxon>
        <taxon>Conifers I</taxon>
        <taxon>Pinales</taxon>
        <taxon>Pinaceae</taxon>
        <taxon>Picea</taxon>
    </lineage>
</organism>
<dbReference type="FunFam" id="3.90.226.10:FF:000027">
    <property type="entry name" value="Probable 3-hydroxyisobutyryl-CoA hydrolase 2"/>
    <property type="match status" value="1"/>
</dbReference>
<dbReference type="EC" id="3.1.2.4" evidence="2"/>
<protein>
    <recommendedName>
        <fullName evidence="2">3-hydroxyisobutyryl-CoA hydrolase</fullName>
        <shortName evidence="2">HIB-CoA hydrolase</shortName>
        <shortName evidence="2">HIBYL-CoA-H</shortName>
        <ecNumber evidence="2">3.1.2.4</ecNumber>
    </recommendedName>
    <alternativeName>
        <fullName evidence="2">3-hydroxyisobutyryl-coenzyme A hydrolase</fullName>
    </alternativeName>
</protein>
<keyword evidence="1 2" id="KW-0378">Hydrolase</keyword>
<dbReference type="AlphaFoldDB" id="A9NVZ0"/>
<dbReference type="Pfam" id="PF16113">
    <property type="entry name" value="ECH_2"/>
    <property type="match status" value="1"/>
</dbReference>
<dbReference type="CDD" id="cd06558">
    <property type="entry name" value="crotonase-like"/>
    <property type="match status" value="1"/>
</dbReference>
<dbReference type="SUPFAM" id="SSF52096">
    <property type="entry name" value="ClpP/crotonase"/>
    <property type="match status" value="1"/>
</dbReference>
<dbReference type="EMBL" id="EF085497">
    <property type="protein sequence ID" value="ABK24801.1"/>
    <property type="molecule type" value="mRNA"/>
</dbReference>
<feature type="domain" description="Enoyl-CoA hydratase/isomerase" evidence="3">
    <location>
        <begin position="26"/>
        <end position="356"/>
    </location>
</feature>
<sequence length="388" mass="43636">MASPMADSKPGSQPSQVVLDEEKGRVRVVTLNNPRKLNIISREVVIRLTEIYEKWEKENDAEMIIIKGAGRAFSAGGDLRVFYYGKADKHVIEAVYKMYWLQYHIHTYKKTLVAIVNGLAIGGGASITVASTFKVVTEKTVLSAPEAGFGFHTDASLSYILSHLPGHLGEYLALTGARLDGAEMIATGLGTHYIPSEKLEDLEKRLVDLNSGDRNIVRAAMEEFSLQVQPGEKSILYNRSLIAKCFSKDTVEEIIETLIAENNMEGNEWVKDTIQNLKRSSPTGLKMTLRSVRQARKQTLSECLKKEFRLTINTLRGVISNDIYEGMRALVIDKDNSPKWNPPLSEVTEEKLDLVFSSFEEEFELQLPQEEKISRWEGKFECSGFHLE</sequence>
<dbReference type="GO" id="GO:0003860">
    <property type="term" value="F:3-hydroxyisobutyryl-CoA hydrolase activity"/>
    <property type="evidence" value="ECO:0007669"/>
    <property type="project" value="UniProtKB-UniRule"/>
</dbReference>
<name>A9NVZ0_PICSI</name>
<dbReference type="InterPro" id="IPR032259">
    <property type="entry name" value="HIBYL-CoA-H"/>
</dbReference>
<dbReference type="NCBIfam" id="NF004127">
    <property type="entry name" value="PRK05617.1"/>
    <property type="match status" value="1"/>
</dbReference>
<dbReference type="GO" id="GO:0006574">
    <property type="term" value="P:L-valine catabolic process"/>
    <property type="evidence" value="ECO:0007669"/>
    <property type="project" value="UniProtKB-UniRule"/>
</dbReference>
<reference evidence="4" key="1">
    <citation type="journal article" date="2008" name="BMC Genomics">
        <title>A conifer genomics resource of 200,000 spruce (Picea spp.) ESTs and 6,464 high-quality, sequence-finished full-length cDNAs for Sitka spruce (Picea sitchensis).</title>
        <authorList>
            <person name="Ralph S.G."/>
            <person name="Chun H.J."/>
            <person name="Kolosova N."/>
            <person name="Cooper D."/>
            <person name="Oddy C."/>
            <person name="Ritland C.E."/>
            <person name="Kirkpatrick R."/>
            <person name="Moore R."/>
            <person name="Barber S."/>
            <person name="Holt R.A."/>
            <person name="Jones S.J."/>
            <person name="Marra M.A."/>
            <person name="Douglas C.J."/>
            <person name="Ritland K."/>
            <person name="Bohlmann J."/>
        </authorList>
    </citation>
    <scope>NUCLEOTIDE SEQUENCE</scope>
    <source>
        <tissue evidence="4">Green portion of the leader tissue</tissue>
    </source>
</reference>
<evidence type="ECO:0000256" key="2">
    <source>
        <dbReference type="RuleBase" id="RU369070"/>
    </source>
</evidence>
<dbReference type="PANTHER" id="PTHR43176">
    <property type="entry name" value="3-HYDROXYISOBUTYRYL-COA HYDROLASE-RELATED"/>
    <property type="match status" value="1"/>
</dbReference>
<evidence type="ECO:0000313" key="4">
    <source>
        <dbReference type="EMBL" id="ABK24801.1"/>
    </source>
</evidence>
<proteinExistence type="evidence at transcript level"/>
<dbReference type="InterPro" id="IPR045004">
    <property type="entry name" value="ECH_dom"/>
</dbReference>
<dbReference type="InterPro" id="IPR029045">
    <property type="entry name" value="ClpP/crotonase-like_dom_sf"/>
</dbReference>
<comment type="catalytic activity">
    <reaction evidence="2">
        <text>3-hydroxy-2-methylpropanoyl-CoA + H2O = 3-hydroxy-2-methylpropanoate + CoA + H(+)</text>
        <dbReference type="Rhea" id="RHEA:20888"/>
        <dbReference type="ChEBI" id="CHEBI:11805"/>
        <dbReference type="ChEBI" id="CHEBI:15377"/>
        <dbReference type="ChEBI" id="CHEBI:15378"/>
        <dbReference type="ChEBI" id="CHEBI:57287"/>
        <dbReference type="ChEBI" id="CHEBI:57340"/>
        <dbReference type="EC" id="3.1.2.4"/>
    </reaction>
</comment>
<accession>A9NVZ0</accession>
<comment type="pathway">
    <text evidence="2">Amino-acid degradation; L-valine degradation.</text>
</comment>
<comment type="function">
    <text evidence="2">Hydrolyzes 3-hydroxyisobutyryl-CoA (HIBYL-CoA), a saline catabolite. Has high activity toward isobutyryl-CoA. Could be an isobutyryl-CoA dehydrogenase that functions in valine catabolism.</text>
</comment>
<dbReference type="Gene3D" id="3.90.226.10">
    <property type="entry name" value="2-enoyl-CoA Hydratase, Chain A, domain 1"/>
    <property type="match status" value="1"/>
</dbReference>
<dbReference type="PANTHER" id="PTHR43176:SF2">
    <property type="entry name" value="3-HYDROXYISOBUTYRYL-COA HYDROLASE-LIKE PROTEIN 5"/>
    <property type="match status" value="1"/>
</dbReference>